<sequence length="211" mass="23389">MLTLVGHVNALMIRHGNVASLFDDPATYKASVSSCLLRRELNAGSSRSLARTHLQGVLTTRPLQAPATMLVKINAGPCVHLVMRVAFNGQSVAQCVRYLSSWDAVGICPDQLPESSSQPEWSIQSCLRNSTDLAFVCDLSIFGIRRNHCLCPSRWPLSGGTSTLGKRRFSFFLRRRHCRQQHVTSMCSYVSDTFHVEDPLITMNRITANPA</sequence>
<organism evidence="1 2">
    <name type="scientific">Heliocybe sulcata</name>
    <dbReference type="NCBI Taxonomy" id="5364"/>
    <lineage>
        <taxon>Eukaryota</taxon>
        <taxon>Fungi</taxon>
        <taxon>Dikarya</taxon>
        <taxon>Basidiomycota</taxon>
        <taxon>Agaricomycotina</taxon>
        <taxon>Agaricomycetes</taxon>
        <taxon>Gloeophyllales</taxon>
        <taxon>Gloeophyllaceae</taxon>
        <taxon>Heliocybe</taxon>
    </lineage>
</organism>
<dbReference type="EMBL" id="ML213505">
    <property type="protein sequence ID" value="TFK55211.1"/>
    <property type="molecule type" value="Genomic_DNA"/>
</dbReference>
<evidence type="ECO:0000313" key="2">
    <source>
        <dbReference type="Proteomes" id="UP000305948"/>
    </source>
</evidence>
<name>A0A5C3NNK7_9AGAM</name>
<keyword evidence="2" id="KW-1185">Reference proteome</keyword>
<proteinExistence type="predicted"/>
<evidence type="ECO:0000313" key="1">
    <source>
        <dbReference type="EMBL" id="TFK55211.1"/>
    </source>
</evidence>
<reference evidence="1 2" key="1">
    <citation type="journal article" date="2019" name="Nat. Ecol. Evol.">
        <title>Megaphylogeny resolves global patterns of mushroom evolution.</title>
        <authorList>
            <person name="Varga T."/>
            <person name="Krizsan K."/>
            <person name="Foldi C."/>
            <person name="Dima B."/>
            <person name="Sanchez-Garcia M."/>
            <person name="Sanchez-Ramirez S."/>
            <person name="Szollosi G.J."/>
            <person name="Szarkandi J.G."/>
            <person name="Papp V."/>
            <person name="Albert L."/>
            <person name="Andreopoulos W."/>
            <person name="Angelini C."/>
            <person name="Antonin V."/>
            <person name="Barry K.W."/>
            <person name="Bougher N.L."/>
            <person name="Buchanan P."/>
            <person name="Buyck B."/>
            <person name="Bense V."/>
            <person name="Catcheside P."/>
            <person name="Chovatia M."/>
            <person name="Cooper J."/>
            <person name="Damon W."/>
            <person name="Desjardin D."/>
            <person name="Finy P."/>
            <person name="Geml J."/>
            <person name="Haridas S."/>
            <person name="Hughes K."/>
            <person name="Justo A."/>
            <person name="Karasinski D."/>
            <person name="Kautmanova I."/>
            <person name="Kiss B."/>
            <person name="Kocsube S."/>
            <person name="Kotiranta H."/>
            <person name="LaButti K.M."/>
            <person name="Lechner B.E."/>
            <person name="Liimatainen K."/>
            <person name="Lipzen A."/>
            <person name="Lukacs Z."/>
            <person name="Mihaltcheva S."/>
            <person name="Morgado L.N."/>
            <person name="Niskanen T."/>
            <person name="Noordeloos M.E."/>
            <person name="Ohm R.A."/>
            <person name="Ortiz-Santana B."/>
            <person name="Ovrebo C."/>
            <person name="Racz N."/>
            <person name="Riley R."/>
            <person name="Savchenko A."/>
            <person name="Shiryaev A."/>
            <person name="Soop K."/>
            <person name="Spirin V."/>
            <person name="Szebenyi C."/>
            <person name="Tomsovsky M."/>
            <person name="Tulloss R.E."/>
            <person name="Uehling J."/>
            <person name="Grigoriev I.V."/>
            <person name="Vagvolgyi C."/>
            <person name="Papp T."/>
            <person name="Martin F.M."/>
            <person name="Miettinen O."/>
            <person name="Hibbett D.S."/>
            <person name="Nagy L.G."/>
        </authorList>
    </citation>
    <scope>NUCLEOTIDE SEQUENCE [LARGE SCALE GENOMIC DNA]</scope>
    <source>
        <strain evidence="1 2">OMC1185</strain>
    </source>
</reference>
<gene>
    <name evidence="1" type="ORF">OE88DRAFT_1014996</name>
</gene>
<dbReference type="Proteomes" id="UP000305948">
    <property type="component" value="Unassembled WGS sequence"/>
</dbReference>
<dbReference type="AlphaFoldDB" id="A0A5C3NNK7"/>
<accession>A0A5C3NNK7</accession>
<protein>
    <submittedName>
        <fullName evidence="1">Uncharacterized protein</fullName>
    </submittedName>
</protein>